<evidence type="ECO:0000313" key="2">
    <source>
        <dbReference type="EMBL" id="QTA81731.1"/>
    </source>
</evidence>
<dbReference type="KEGG" id="dli:dnl_40800"/>
<dbReference type="InterPro" id="IPR018631">
    <property type="entry name" value="AAA-ATPase-like_dom"/>
</dbReference>
<name>A0A975GHP4_9BACT</name>
<protein>
    <submittedName>
        <fullName evidence="2">AAA ATPase-like domain-containing protein</fullName>
    </submittedName>
</protein>
<dbReference type="Pfam" id="PF09820">
    <property type="entry name" value="AAA-ATPase_like"/>
    <property type="match status" value="1"/>
</dbReference>
<dbReference type="PANTHER" id="PTHR34825:SF1">
    <property type="entry name" value="AAA-ATPASE-LIKE DOMAIN-CONTAINING PROTEIN"/>
    <property type="match status" value="1"/>
</dbReference>
<reference evidence="2" key="1">
    <citation type="journal article" date="2021" name="Microb. Physiol.">
        <title>Proteogenomic Insights into the Physiology of Marine, Sulfate-Reducing, Filamentous Desulfonema limicola and Desulfonema magnum.</title>
        <authorList>
            <person name="Schnaars V."/>
            <person name="Wohlbrand L."/>
            <person name="Scheve S."/>
            <person name="Hinrichs C."/>
            <person name="Reinhardt R."/>
            <person name="Rabus R."/>
        </authorList>
    </citation>
    <scope>NUCLEOTIDE SEQUENCE</scope>
    <source>
        <strain evidence="2">5ac10</strain>
    </source>
</reference>
<evidence type="ECO:0000313" key="3">
    <source>
        <dbReference type="Proteomes" id="UP000663720"/>
    </source>
</evidence>
<dbReference type="Proteomes" id="UP000663720">
    <property type="component" value="Chromosome"/>
</dbReference>
<dbReference type="AlphaFoldDB" id="A0A975GHP4"/>
<feature type="domain" description="AAA-ATPase-like" evidence="1">
    <location>
        <begin position="22"/>
        <end position="225"/>
    </location>
</feature>
<dbReference type="InterPro" id="IPR012547">
    <property type="entry name" value="PDDEXK_9"/>
</dbReference>
<organism evidence="2 3">
    <name type="scientific">Desulfonema limicola</name>
    <dbReference type="NCBI Taxonomy" id="45656"/>
    <lineage>
        <taxon>Bacteria</taxon>
        <taxon>Pseudomonadati</taxon>
        <taxon>Thermodesulfobacteriota</taxon>
        <taxon>Desulfobacteria</taxon>
        <taxon>Desulfobacterales</taxon>
        <taxon>Desulfococcaceae</taxon>
        <taxon>Desulfonema</taxon>
    </lineage>
</organism>
<dbReference type="EMBL" id="CP061799">
    <property type="protein sequence ID" value="QTA81731.1"/>
    <property type="molecule type" value="Genomic_DNA"/>
</dbReference>
<dbReference type="PANTHER" id="PTHR34825">
    <property type="entry name" value="CONSERVED PROTEIN, WITH A WEAK D-GALACTARATE DEHYDRATASE/ALTRONATE HYDROLASE DOMAIN"/>
    <property type="match status" value="1"/>
</dbReference>
<gene>
    <name evidence="2" type="ORF">dnl_40800</name>
</gene>
<sequence>MDKKTPYLKKKEHPMKNLQNLPIGDSSFESIRQNNNLFVDKTRHIFKLVTEGKYYFLSRPRRFGKSLTISILKCLFQGKKELFNGLWIAENTDWEWKEHPVIIIDFNELAHDTSENLQKSLENNLMNTAEQHRLKLKDSLLPGQFAELITSLYKKTGTGVIVLVDEYDKPIISHIGRGSKAIETARQNRDIMKYFFGVLKGTNIAPCLRFVFLTGVSKFSRVSIFSELNNLYDLTMNRHYAEMLGYTQQEIETCFTGYIEKFAQEYNQSPDYIINQLKNYYNGYRFSEKDVRVYNPFSVLKSLHEQAFKNYWFETGTPAFLVNLLKEKNWYLPKIEDIQATEAVFSVYDLDDLKPEALLFQTGYVTIKDIRSRLYSFGYPNQEVKTAFLETLLHSFAKGVTDRSRFVFLAEYLFSEDMEKFIETMQSIFASIPYTIESKRDEAYFHTIFYLMVCASGVNAQSEVLTCDGRIDLAVEFPDKVYIIEFKCGQSAEKALDQIKEKQYAQKYKSSGKKIFFMGINFDMEKRNISQWKLEK</sequence>
<dbReference type="Pfam" id="PF08011">
    <property type="entry name" value="PDDEXK_9"/>
    <property type="match status" value="1"/>
</dbReference>
<accession>A0A975GHP4</accession>
<evidence type="ECO:0000259" key="1">
    <source>
        <dbReference type="Pfam" id="PF09820"/>
    </source>
</evidence>
<keyword evidence="3" id="KW-1185">Reference proteome</keyword>
<proteinExistence type="predicted"/>